<evidence type="ECO:0000256" key="2">
    <source>
        <dbReference type="ARBA" id="ARBA00023015"/>
    </source>
</evidence>
<evidence type="ECO:0000256" key="4">
    <source>
        <dbReference type="ARBA" id="ARBA00023163"/>
    </source>
</evidence>
<dbReference type="InterPro" id="IPR011990">
    <property type="entry name" value="TPR-like_helical_dom_sf"/>
</dbReference>
<dbReference type="EMBL" id="VANP01000005">
    <property type="protein sequence ID" value="TLP59590.1"/>
    <property type="molecule type" value="Genomic_DNA"/>
</dbReference>
<comment type="caution">
    <text evidence="8">The sequence shown here is derived from an EMBL/GenBank/DDBJ whole genome shotgun (WGS) entry which is preliminary data.</text>
</comment>
<keyword evidence="9" id="KW-1185">Reference proteome</keyword>
<dbReference type="InterPro" id="IPR027417">
    <property type="entry name" value="P-loop_NTPase"/>
</dbReference>
<proteinExistence type="inferred from homology"/>
<dbReference type="Proteomes" id="UP000309033">
    <property type="component" value="Unassembled WGS sequence"/>
</dbReference>
<dbReference type="PANTHER" id="PTHR35807">
    <property type="entry name" value="TRANSCRIPTIONAL REGULATOR REDD-RELATED"/>
    <property type="match status" value="1"/>
</dbReference>
<dbReference type="PANTHER" id="PTHR35807:SF1">
    <property type="entry name" value="TRANSCRIPTIONAL REGULATOR REDD"/>
    <property type="match status" value="1"/>
</dbReference>
<dbReference type="OrthoDB" id="134712at2"/>
<evidence type="ECO:0000256" key="6">
    <source>
        <dbReference type="SAM" id="MobiDB-lite"/>
    </source>
</evidence>
<sequence>MASPAGGPAVVSPVVRVLPRQSPPGGRASRFRRIADHSCEGRAGAKRGSRWSDLVTLSSEEAAGVERCRGLGKERRGGTQGAIGHVSNVEFRVLGSFEVHGAEGIVGIGGPRQRALLARLVAAAGTVVSTDTLIEDLYHGRPPVTALGSIHVYVSNLRRAIEPKRAPRTPPQLLIARRPGYLLTTTDVDALRFSDLVMDTEQRPPAEALPRLEEALRLWRGSPYGEFAGELWAIPESTRLRELRLTAIERRAQALLDLGRPQAAIHELESETEEHPLRERLWWFLALALYRAGRQADALAALRRARKLVADQLGLDPGPELQALERDILQQAQSLAPPPEPVSVLHHPLPSAPSEVPPVHGRDRRHGETPAPPGGGATTDAVREGARGGEAPHAEAVRPRGAVREPLIGREQQLAELKGLTALADRNGMVVAAVSGEPGIGKTRLLQAFRDDCEDLGHLVLWGRCHEGEGVPPLWPWLQVLRALAETVPPPERQALGGLLDDEWPSGLPEPALRRRNQVIAHWLVETARLRPLVIVLDDLHWADSATLELLRDIAVLSETPPGNSALILVTAFRDSAHLGAVLPGDALNPCLDEQLHRLGRYDLVRIRLTGLNGTEIGALAAQMGVTVDDSTAERLAERTGGNPFLVRESVRLLAQGQGLEVVPDAAADLLRQRLAALGPQATKILNTAAVIGRTFDPGLVADMWVCEASEWRSGQIYSMLDQAAQAGLITSGDGFMTFVHDLVRETLIGGIPPLRKALIHREVMTVLSAKPSTDVTVIAHHSVEAGPAAYRETAQWARAAAGQASRRLAHEEAAAWWGRAVTAHGACDGDPAEHVELLLHQVRALLDAGDAIGARQVRVQAVRVADRAGADPGLAARALTALDAPAVWMLRNPYEPVEVRLVEQFEATLRALPEDDTPERALLLGGLAQELHDGTGDPRCLSLSAEAVAMARRIGDPHLLMRALNARWLSLPQVTHLSEVGEIAEEMHVLAARAGTPEFELLAHMMDTHCKLETADLAGADRAAARCDVLLDHLQLPWPRFQHTLWRAVRLALDGRFDDADALYDDAERQAQRIGMWYVSAVVNSGRLMLCYQRGTMADAGPLIDLVGGIHPSADHDARVLERCAQGRLDEALQLAAEGWPAPPLDWAWLTTTCLQGAAQAAVGDLPACRATHERLLPYAGRISLIGPVDHFLSLLASTPDDLGSKRR</sequence>
<evidence type="ECO:0000256" key="1">
    <source>
        <dbReference type="ARBA" id="ARBA00005820"/>
    </source>
</evidence>
<dbReference type="InterPro" id="IPR005158">
    <property type="entry name" value="BTAD"/>
</dbReference>
<gene>
    <name evidence="8" type="ORF">FED44_14905</name>
</gene>
<dbReference type="SUPFAM" id="SSF46894">
    <property type="entry name" value="C-terminal effector domain of the bipartite response regulators"/>
    <property type="match status" value="1"/>
</dbReference>
<comment type="similarity">
    <text evidence="1">Belongs to the AfsR/DnrI/RedD regulatory family.</text>
</comment>
<dbReference type="SUPFAM" id="SSF52540">
    <property type="entry name" value="P-loop containing nucleoside triphosphate hydrolases"/>
    <property type="match status" value="1"/>
</dbReference>
<dbReference type="Pfam" id="PF00486">
    <property type="entry name" value="Trans_reg_C"/>
    <property type="match status" value="1"/>
</dbReference>
<dbReference type="Gene3D" id="3.40.50.300">
    <property type="entry name" value="P-loop containing nucleotide triphosphate hydrolases"/>
    <property type="match status" value="1"/>
</dbReference>
<dbReference type="Gene3D" id="1.10.10.10">
    <property type="entry name" value="Winged helix-like DNA-binding domain superfamily/Winged helix DNA-binding domain"/>
    <property type="match status" value="1"/>
</dbReference>
<feature type="region of interest" description="Disordered" evidence="6">
    <location>
        <begin position="335"/>
        <end position="397"/>
    </location>
</feature>
<reference evidence="8" key="1">
    <citation type="submission" date="2019-05" db="EMBL/GenBank/DDBJ databases">
        <title>Isolation, diversity and antifungal activity of Actinobacteria from wheat.</title>
        <authorList>
            <person name="Yu B."/>
        </authorList>
    </citation>
    <scope>NUCLEOTIDE SEQUENCE [LARGE SCALE GENOMIC DNA]</scope>
    <source>
        <strain evidence="8">NEAU-HEGS1-5</strain>
    </source>
</reference>
<feature type="DNA-binding region" description="OmpR/PhoB-type" evidence="5">
    <location>
        <begin position="81"/>
        <end position="185"/>
    </location>
</feature>
<dbReference type="InterPro" id="IPR041664">
    <property type="entry name" value="AAA_16"/>
</dbReference>
<dbReference type="InterPro" id="IPR001867">
    <property type="entry name" value="OmpR/PhoB-type_DNA-bd"/>
</dbReference>
<dbReference type="CDD" id="cd15831">
    <property type="entry name" value="BTAD"/>
    <property type="match status" value="1"/>
</dbReference>
<feature type="domain" description="OmpR/PhoB-type" evidence="7">
    <location>
        <begin position="81"/>
        <end position="185"/>
    </location>
</feature>
<protein>
    <recommendedName>
        <fullName evidence="7">OmpR/PhoB-type domain-containing protein</fullName>
    </recommendedName>
</protein>
<dbReference type="InterPro" id="IPR036388">
    <property type="entry name" value="WH-like_DNA-bd_sf"/>
</dbReference>
<accession>A0A5R8Z1M5</accession>
<dbReference type="GO" id="GO:0000160">
    <property type="term" value="P:phosphorelay signal transduction system"/>
    <property type="evidence" value="ECO:0007669"/>
    <property type="project" value="InterPro"/>
</dbReference>
<organism evidence="8 9">
    <name type="scientific">Microbispora triticiradicis</name>
    <dbReference type="NCBI Taxonomy" id="2200763"/>
    <lineage>
        <taxon>Bacteria</taxon>
        <taxon>Bacillati</taxon>
        <taxon>Actinomycetota</taxon>
        <taxon>Actinomycetes</taxon>
        <taxon>Streptosporangiales</taxon>
        <taxon>Streptosporangiaceae</taxon>
        <taxon>Microbispora</taxon>
    </lineage>
</organism>
<evidence type="ECO:0000259" key="7">
    <source>
        <dbReference type="PROSITE" id="PS51755"/>
    </source>
</evidence>
<dbReference type="GO" id="GO:0006355">
    <property type="term" value="P:regulation of DNA-templated transcription"/>
    <property type="evidence" value="ECO:0007669"/>
    <property type="project" value="InterPro"/>
</dbReference>
<dbReference type="Gene3D" id="1.25.40.10">
    <property type="entry name" value="Tetratricopeptide repeat domain"/>
    <property type="match status" value="1"/>
</dbReference>
<dbReference type="Pfam" id="PF03704">
    <property type="entry name" value="BTAD"/>
    <property type="match status" value="1"/>
</dbReference>
<dbReference type="AlphaFoldDB" id="A0A5R8Z1M5"/>
<dbReference type="GO" id="GO:0003677">
    <property type="term" value="F:DNA binding"/>
    <property type="evidence" value="ECO:0007669"/>
    <property type="project" value="UniProtKB-UniRule"/>
</dbReference>
<dbReference type="SMART" id="SM00862">
    <property type="entry name" value="Trans_reg_C"/>
    <property type="match status" value="1"/>
</dbReference>
<dbReference type="Pfam" id="PF13191">
    <property type="entry name" value="AAA_16"/>
    <property type="match status" value="1"/>
</dbReference>
<dbReference type="InterPro" id="IPR016032">
    <property type="entry name" value="Sig_transdc_resp-reg_C-effctor"/>
</dbReference>
<dbReference type="InterPro" id="IPR051677">
    <property type="entry name" value="AfsR-DnrI-RedD_regulator"/>
</dbReference>
<dbReference type="SMART" id="SM01043">
    <property type="entry name" value="BTAD"/>
    <property type="match status" value="1"/>
</dbReference>
<keyword evidence="4" id="KW-0804">Transcription</keyword>
<name>A0A5R8Z1M5_9ACTN</name>
<dbReference type="PROSITE" id="PS51755">
    <property type="entry name" value="OMPR_PHOB"/>
    <property type="match status" value="1"/>
</dbReference>
<evidence type="ECO:0000313" key="8">
    <source>
        <dbReference type="EMBL" id="TLP59590.1"/>
    </source>
</evidence>
<feature type="compositionally biased region" description="Basic and acidic residues" evidence="6">
    <location>
        <begin position="381"/>
        <end position="397"/>
    </location>
</feature>
<dbReference type="SUPFAM" id="SSF48452">
    <property type="entry name" value="TPR-like"/>
    <property type="match status" value="1"/>
</dbReference>
<evidence type="ECO:0000256" key="5">
    <source>
        <dbReference type="PROSITE-ProRule" id="PRU01091"/>
    </source>
</evidence>
<keyword evidence="3 5" id="KW-0238">DNA-binding</keyword>
<evidence type="ECO:0000313" key="9">
    <source>
        <dbReference type="Proteomes" id="UP000309033"/>
    </source>
</evidence>
<keyword evidence="2" id="KW-0805">Transcription regulation</keyword>
<evidence type="ECO:0000256" key="3">
    <source>
        <dbReference type="ARBA" id="ARBA00023125"/>
    </source>
</evidence>